<reference evidence="3 4" key="1">
    <citation type="submission" date="2021-04" db="EMBL/GenBank/DDBJ databases">
        <authorList>
            <person name="Pira H."/>
            <person name="Risdian C."/>
            <person name="Wink J."/>
        </authorList>
    </citation>
    <scope>NUCLEOTIDE SEQUENCE [LARGE SCALE GENOMIC DNA]</scope>
    <source>
        <strain evidence="3 4">DSM 107782</strain>
    </source>
</reference>
<evidence type="ECO:0000313" key="3">
    <source>
        <dbReference type="EMBL" id="MBZ6378356.1"/>
    </source>
</evidence>
<organism evidence="3 4">
    <name type="scientific">Pacificimonas aurantium</name>
    <dbReference type="NCBI Taxonomy" id="1250540"/>
    <lineage>
        <taxon>Bacteria</taxon>
        <taxon>Pseudomonadati</taxon>
        <taxon>Pseudomonadota</taxon>
        <taxon>Alphaproteobacteria</taxon>
        <taxon>Sphingomonadales</taxon>
        <taxon>Sphingosinicellaceae</taxon>
        <taxon>Pacificimonas</taxon>
    </lineage>
</organism>
<dbReference type="PANTHER" id="PTHR43329">
    <property type="entry name" value="EPOXIDE HYDROLASE"/>
    <property type="match status" value="1"/>
</dbReference>
<dbReference type="Gene3D" id="3.40.50.1820">
    <property type="entry name" value="alpha/beta hydrolase"/>
    <property type="match status" value="1"/>
</dbReference>
<evidence type="ECO:0000313" key="4">
    <source>
        <dbReference type="Proteomes" id="UP000824621"/>
    </source>
</evidence>
<dbReference type="PRINTS" id="PR00412">
    <property type="entry name" value="EPOXHYDRLASE"/>
</dbReference>
<dbReference type="Proteomes" id="UP000824621">
    <property type="component" value="Unassembled WGS sequence"/>
</dbReference>
<dbReference type="InterPro" id="IPR029058">
    <property type="entry name" value="AB_hydrolase_fold"/>
</dbReference>
<keyword evidence="4" id="KW-1185">Reference proteome</keyword>
<evidence type="ECO:0000259" key="2">
    <source>
        <dbReference type="Pfam" id="PF00561"/>
    </source>
</evidence>
<dbReference type="Pfam" id="PF00561">
    <property type="entry name" value="Abhydrolase_1"/>
    <property type="match status" value="1"/>
</dbReference>
<dbReference type="EMBL" id="JAGSGB010000002">
    <property type="protein sequence ID" value="MBZ6378356.1"/>
    <property type="molecule type" value="Genomic_DNA"/>
</dbReference>
<protein>
    <submittedName>
        <fullName evidence="3">Alpha/beta hydrolase</fullName>
    </submittedName>
</protein>
<name>A0ABS7WJU3_9SPHN</name>
<evidence type="ECO:0000256" key="1">
    <source>
        <dbReference type="ARBA" id="ARBA00022801"/>
    </source>
</evidence>
<feature type="domain" description="AB hydrolase-1" evidence="2">
    <location>
        <begin position="24"/>
        <end position="306"/>
    </location>
</feature>
<dbReference type="InterPro" id="IPR000073">
    <property type="entry name" value="AB_hydrolase_1"/>
</dbReference>
<keyword evidence="1 3" id="KW-0378">Hydrolase</keyword>
<dbReference type="SUPFAM" id="SSF53474">
    <property type="entry name" value="alpha/beta-Hydrolases"/>
    <property type="match status" value="1"/>
</dbReference>
<proteinExistence type="predicted"/>
<dbReference type="GO" id="GO:0016787">
    <property type="term" value="F:hydrolase activity"/>
    <property type="evidence" value="ECO:0007669"/>
    <property type="project" value="UniProtKB-KW"/>
</dbReference>
<accession>A0ABS7WJU3</accession>
<gene>
    <name evidence="3" type="ORF">KCN53_06875</name>
</gene>
<sequence length="322" mass="35765">MMTEFGYVETGRATLHYASEGEGPLVLFVHGFPEGWYSWRHQLPAVAAAGYRAVAVDVRGYGGSTKRHAISEYSLQELAADMAGAAAALSERPAVIVGHDWGAPISWTSALLHPQQFRAIACLSVPHSAPGEIPTDEVHDKIFTQRGRYFYQVDFQDEGRAEAELEADPAETIRKFYYALSGDAPDGTWPTDKKPGDGLLKGLIEPPIPLLWLTQEDVAHYAFEFGRSGFRGPLNRYRNRRRDWNMLRSRNSHVIAQPSLFISGTRDLATRLAGSDGLDRMKDLLPGLMGIHMLEGAGHWTQQEKPHEVNSLLVDWLAQLDG</sequence>
<comment type="caution">
    <text evidence="3">The sequence shown here is derived from an EMBL/GenBank/DDBJ whole genome shotgun (WGS) entry which is preliminary data.</text>
</comment>
<dbReference type="InterPro" id="IPR000639">
    <property type="entry name" value="Epox_hydrolase-like"/>
</dbReference>